<dbReference type="Pfam" id="PF12727">
    <property type="entry name" value="PBP_like"/>
    <property type="match status" value="1"/>
</dbReference>
<evidence type="ECO:0008006" key="5">
    <source>
        <dbReference type="Google" id="ProtNLM"/>
    </source>
</evidence>
<feature type="domain" description="PBP" evidence="1">
    <location>
        <begin position="94"/>
        <end position="275"/>
    </location>
</feature>
<keyword evidence="4" id="KW-1185">Reference proteome</keyword>
<dbReference type="Gene3D" id="3.40.190.10">
    <property type="entry name" value="Periplasmic binding protein-like II"/>
    <property type="match status" value="1"/>
</dbReference>
<dbReference type="RefSeq" id="WP_264986741.1">
    <property type="nucleotide sequence ID" value="NZ_BRZA01000001.1"/>
</dbReference>
<dbReference type="InterPro" id="IPR041657">
    <property type="entry name" value="HTH_17"/>
</dbReference>
<proteinExistence type="predicted"/>
<evidence type="ECO:0000259" key="2">
    <source>
        <dbReference type="Pfam" id="PF12728"/>
    </source>
</evidence>
<dbReference type="PANTHER" id="PTHR38431:SF1">
    <property type="entry name" value="BLL2305 PROTEIN"/>
    <property type="match status" value="1"/>
</dbReference>
<evidence type="ECO:0000313" key="4">
    <source>
        <dbReference type="Proteomes" id="UP001065593"/>
    </source>
</evidence>
<dbReference type="NCBIfam" id="TIGR01764">
    <property type="entry name" value="excise"/>
    <property type="match status" value="1"/>
</dbReference>
<comment type="caution">
    <text evidence="3">The sequence shown here is derived from an EMBL/GenBank/DDBJ whole genome shotgun (WGS) entry which is preliminary data.</text>
</comment>
<dbReference type="SUPFAM" id="SSF46955">
    <property type="entry name" value="Putative DNA-binding domain"/>
    <property type="match status" value="1"/>
</dbReference>
<evidence type="ECO:0000259" key="1">
    <source>
        <dbReference type="Pfam" id="PF12727"/>
    </source>
</evidence>
<organism evidence="3 4">
    <name type="scientific">Lysinibacillus piscis</name>
    <dbReference type="NCBI Taxonomy" id="2518931"/>
    <lineage>
        <taxon>Bacteria</taxon>
        <taxon>Bacillati</taxon>
        <taxon>Bacillota</taxon>
        <taxon>Bacilli</taxon>
        <taxon>Bacillales</taxon>
        <taxon>Bacillaceae</taxon>
        <taxon>Lysinibacillus</taxon>
    </lineage>
</organism>
<evidence type="ECO:0000313" key="3">
    <source>
        <dbReference type="EMBL" id="GLC87006.1"/>
    </source>
</evidence>
<gene>
    <name evidence="3" type="ORF">LYSBPC_01330</name>
</gene>
<dbReference type="InterPro" id="IPR024370">
    <property type="entry name" value="PBP_domain"/>
</dbReference>
<sequence length="308" mass="34489">MSQQQSYTIEEVAQLLKVSKLTIYDLVKKGALPVFRVGRQMRVDYADLQLYIQQRKTGASLVVPTSIAPHVQPTSNIIISGQDIVLDILGKYIEKKQTYKVLRSHEGSFNGVMALYNGSCDIASLHMYDGDTREYNVPYLKRIFVSHAYIVIRLVARQAGFYVQKGNPLQIHSFADFHAKELQLINREKGSGARTLLDEQLRIQGLSPATIIGYNNEEKSHIDVASIVAKGDADVGIGIEKVAKLLEVDFVPLMKEYYDIVLLKTSDNEHLIRVVKDSLTSTDFQAEIAALGGYDITETGQVIYETLF</sequence>
<dbReference type="PANTHER" id="PTHR38431">
    <property type="entry name" value="BLL2305 PROTEIN"/>
    <property type="match status" value="1"/>
</dbReference>
<dbReference type="InterPro" id="IPR010093">
    <property type="entry name" value="SinI_DNA-bd"/>
</dbReference>
<dbReference type="Pfam" id="PF12728">
    <property type="entry name" value="HTH_17"/>
    <property type="match status" value="1"/>
</dbReference>
<dbReference type="InterPro" id="IPR009061">
    <property type="entry name" value="DNA-bd_dom_put_sf"/>
</dbReference>
<name>A0ABQ5NG41_9BACI</name>
<dbReference type="EMBL" id="BRZA01000001">
    <property type="protein sequence ID" value="GLC87006.1"/>
    <property type="molecule type" value="Genomic_DNA"/>
</dbReference>
<dbReference type="Proteomes" id="UP001065593">
    <property type="component" value="Unassembled WGS sequence"/>
</dbReference>
<feature type="domain" description="Helix-turn-helix" evidence="2">
    <location>
        <begin position="7"/>
        <end position="55"/>
    </location>
</feature>
<dbReference type="SUPFAM" id="SSF53850">
    <property type="entry name" value="Periplasmic binding protein-like II"/>
    <property type="match status" value="1"/>
</dbReference>
<accession>A0ABQ5NG41</accession>
<protein>
    <recommendedName>
        <fullName evidence="5">Helix-turn-helix domain-containing protein</fullName>
    </recommendedName>
</protein>
<reference evidence="3" key="1">
    <citation type="submission" date="2022-08" db="EMBL/GenBank/DDBJ databases">
        <title>Draft genome sequence of Lysinibacillus sp. strain KH24.</title>
        <authorList>
            <person name="Kanbe H."/>
            <person name="Itoh H."/>
        </authorList>
    </citation>
    <scope>NUCLEOTIDE SEQUENCE</scope>
    <source>
        <strain evidence="3">KH24</strain>
    </source>
</reference>